<evidence type="ECO:0000256" key="5">
    <source>
        <dbReference type="ARBA" id="ARBA00022679"/>
    </source>
</evidence>
<evidence type="ECO:0000256" key="9">
    <source>
        <dbReference type="ARBA" id="ARBA00022989"/>
    </source>
</evidence>
<evidence type="ECO:0000256" key="12">
    <source>
        <dbReference type="SAM" id="MobiDB-lite"/>
    </source>
</evidence>
<proteinExistence type="predicted"/>
<evidence type="ECO:0000256" key="2">
    <source>
        <dbReference type="ARBA" id="ARBA00022448"/>
    </source>
</evidence>
<dbReference type="NCBIfam" id="TIGR00830">
    <property type="entry name" value="PTBA"/>
    <property type="match status" value="1"/>
</dbReference>
<evidence type="ECO:0000256" key="1">
    <source>
        <dbReference type="ARBA" id="ARBA00004651"/>
    </source>
</evidence>
<feature type="compositionally biased region" description="Low complexity" evidence="12">
    <location>
        <begin position="497"/>
        <end position="513"/>
    </location>
</feature>
<dbReference type="SUPFAM" id="SSF51261">
    <property type="entry name" value="Duplicated hybrid motif"/>
    <property type="match status" value="1"/>
</dbReference>
<keyword evidence="9 13" id="KW-1133">Transmembrane helix</keyword>
<dbReference type="Pfam" id="PF02378">
    <property type="entry name" value="PTS_EIIC"/>
    <property type="match status" value="1"/>
</dbReference>
<feature type="transmembrane region" description="Helical" evidence="13">
    <location>
        <begin position="356"/>
        <end position="375"/>
    </location>
</feature>
<accession>A0A1Q5PXF3</accession>
<evidence type="ECO:0000313" key="18">
    <source>
        <dbReference type="Proteomes" id="UP000185612"/>
    </source>
</evidence>
<keyword evidence="18" id="KW-1185">Reference proteome</keyword>
<reference evidence="18" key="1">
    <citation type="submission" date="2016-12" db="EMBL/GenBank/DDBJ databases">
        <authorList>
            <person name="Meng X."/>
        </authorList>
    </citation>
    <scope>NUCLEOTIDE SEQUENCE [LARGE SCALE GENOMIC DNA]</scope>
    <source>
        <strain evidence="18">DSM 20732</strain>
    </source>
</reference>
<dbReference type="InterPro" id="IPR018113">
    <property type="entry name" value="PTrfase_EIIB_Cys"/>
</dbReference>
<gene>
    <name evidence="17" type="ORF">BSZ40_02000</name>
</gene>
<evidence type="ECO:0000256" key="3">
    <source>
        <dbReference type="ARBA" id="ARBA00022475"/>
    </source>
</evidence>
<dbReference type="EMBL" id="MQVS01000002">
    <property type="protein sequence ID" value="OKL52281.1"/>
    <property type="molecule type" value="Genomic_DNA"/>
</dbReference>
<feature type="active site" description="Phosphocysteine intermediate; for EIIB activity" evidence="11">
    <location>
        <position position="27"/>
    </location>
</feature>
<evidence type="ECO:0000256" key="11">
    <source>
        <dbReference type="PROSITE-ProRule" id="PRU00421"/>
    </source>
</evidence>
<comment type="caution">
    <text evidence="17">The sequence shown here is derived from an EMBL/GenBank/DDBJ whole genome shotgun (WGS) entry which is preliminary data.</text>
</comment>
<dbReference type="InterPro" id="IPR013013">
    <property type="entry name" value="PTS_EIIC_1"/>
</dbReference>
<dbReference type="InterPro" id="IPR011055">
    <property type="entry name" value="Dup_hybrid_motif"/>
</dbReference>
<dbReference type="PROSITE" id="PS01035">
    <property type="entry name" value="PTS_EIIB_TYPE_1_CYS"/>
    <property type="match status" value="1"/>
</dbReference>
<feature type="domain" description="PTS EIIA type-1" evidence="14">
    <location>
        <begin position="543"/>
        <end position="648"/>
    </location>
</feature>
<keyword evidence="7 13" id="KW-0812">Transmembrane</keyword>
<dbReference type="InterPro" id="IPR050558">
    <property type="entry name" value="PTS_Sugar-Specific_Components"/>
</dbReference>
<protein>
    <submittedName>
        <fullName evidence="17">PTS beta-glucoside transporter subunit EIIBCA</fullName>
    </submittedName>
</protein>
<dbReference type="InterPro" id="IPR003352">
    <property type="entry name" value="PTS_EIIC"/>
</dbReference>
<dbReference type="Gene3D" id="2.70.70.10">
    <property type="entry name" value="Glucose Permease (Domain IIA)"/>
    <property type="match status" value="1"/>
</dbReference>
<dbReference type="InterPro" id="IPR036878">
    <property type="entry name" value="Glu_permease_IIB"/>
</dbReference>
<dbReference type="GO" id="GO:0008982">
    <property type="term" value="F:protein-N(PI)-phosphohistidine-sugar phosphotransferase activity"/>
    <property type="evidence" value="ECO:0007669"/>
    <property type="project" value="InterPro"/>
</dbReference>
<dbReference type="PROSITE" id="PS51103">
    <property type="entry name" value="PTS_EIIC_TYPE_1"/>
    <property type="match status" value="1"/>
</dbReference>
<feature type="domain" description="PTS EIIB type-1" evidence="15">
    <location>
        <begin position="5"/>
        <end position="88"/>
    </location>
</feature>
<dbReference type="SUPFAM" id="SSF55604">
    <property type="entry name" value="Glucose permease domain IIB"/>
    <property type="match status" value="1"/>
</dbReference>
<evidence type="ECO:0000259" key="16">
    <source>
        <dbReference type="PROSITE" id="PS51103"/>
    </source>
</evidence>
<evidence type="ECO:0000313" key="17">
    <source>
        <dbReference type="EMBL" id="OKL52281.1"/>
    </source>
</evidence>
<dbReference type="PANTHER" id="PTHR30175">
    <property type="entry name" value="PHOSPHOTRANSFERASE SYSTEM TRANSPORT PROTEIN"/>
    <property type="match status" value="1"/>
</dbReference>
<dbReference type="Proteomes" id="UP000185612">
    <property type="component" value="Unassembled WGS sequence"/>
</dbReference>
<dbReference type="PROSITE" id="PS51093">
    <property type="entry name" value="PTS_EIIA_TYPE_1"/>
    <property type="match status" value="1"/>
</dbReference>
<dbReference type="Pfam" id="PF00367">
    <property type="entry name" value="PTS_EIIB"/>
    <property type="match status" value="1"/>
</dbReference>
<evidence type="ECO:0000256" key="8">
    <source>
        <dbReference type="ARBA" id="ARBA00022777"/>
    </source>
</evidence>
<evidence type="ECO:0000256" key="10">
    <source>
        <dbReference type="ARBA" id="ARBA00023136"/>
    </source>
</evidence>
<keyword evidence="5" id="KW-0808">Transferase</keyword>
<feature type="transmembrane region" description="Helical" evidence="13">
    <location>
        <begin position="270"/>
        <end position="290"/>
    </location>
</feature>
<keyword evidence="6" id="KW-0598">Phosphotransferase system</keyword>
<dbReference type="STRING" id="52770.BSZ40_02000"/>
<evidence type="ECO:0000256" key="13">
    <source>
        <dbReference type="SAM" id="Phobius"/>
    </source>
</evidence>
<dbReference type="PANTHER" id="PTHR30175:SF1">
    <property type="entry name" value="PTS SYSTEM ARBUTIN-, CELLOBIOSE-, AND SALICIN-SPECIFIC EIIBC COMPONENT-RELATED"/>
    <property type="match status" value="1"/>
</dbReference>
<feature type="region of interest" description="Disordered" evidence="12">
    <location>
        <begin position="497"/>
        <end position="521"/>
    </location>
</feature>
<name>A0A1Q5PXF3_9ACTO</name>
<dbReference type="InterPro" id="IPR001996">
    <property type="entry name" value="PTS_IIB_1"/>
</dbReference>
<keyword evidence="3" id="KW-1003">Cell membrane</keyword>
<dbReference type="Pfam" id="PF00358">
    <property type="entry name" value="PTS_EIIA_1"/>
    <property type="match status" value="1"/>
</dbReference>
<feature type="transmembrane region" description="Helical" evidence="13">
    <location>
        <begin position="413"/>
        <end position="433"/>
    </location>
</feature>
<keyword evidence="8" id="KW-0418">Kinase</keyword>
<dbReference type="GO" id="GO:0009401">
    <property type="term" value="P:phosphoenolpyruvate-dependent sugar phosphotransferase system"/>
    <property type="evidence" value="ECO:0007669"/>
    <property type="project" value="UniProtKB-KW"/>
</dbReference>
<evidence type="ECO:0000259" key="14">
    <source>
        <dbReference type="PROSITE" id="PS51093"/>
    </source>
</evidence>
<keyword evidence="4" id="KW-0762">Sugar transport</keyword>
<dbReference type="GO" id="GO:0016301">
    <property type="term" value="F:kinase activity"/>
    <property type="evidence" value="ECO:0007669"/>
    <property type="project" value="UniProtKB-KW"/>
</dbReference>
<dbReference type="Gene3D" id="3.30.1360.60">
    <property type="entry name" value="Glucose permease domain IIB"/>
    <property type="match status" value="1"/>
</dbReference>
<feature type="transmembrane region" description="Helical" evidence="13">
    <location>
        <begin position="453"/>
        <end position="473"/>
    </location>
</feature>
<dbReference type="PROSITE" id="PS51098">
    <property type="entry name" value="PTS_EIIB_TYPE_1"/>
    <property type="match status" value="1"/>
</dbReference>
<evidence type="ECO:0000256" key="4">
    <source>
        <dbReference type="ARBA" id="ARBA00022597"/>
    </source>
</evidence>
<feature type="transmembrane region" description="Helical" evidence="13">
    <location>
        <begin position="123"/>
        <end position="145"/>
    </location>
</feature>
<sequence>MTKTTDTAAAIVAAVGGASNIVHLSHCATRLRFELADASGISQEEVEAIDGVLGAVPQGGDRYQVIIGGAVGTVFNEINALPEMSGGGLSDADVKAAARAKARGKSALVDSFFEFLSDSFRPILGALLGASLIITFMALMGSLGVIGNWADSRVVLPPTWQFVNLMWQSVFYFLPLMVAYNATKKLGADPWVGFACMAVLLLPGFAGLTNSPAAETIKVFGSEVKVLELFGFLPLSLRDYGSQVFPPLLMAAVLAPLYKGLKRIITPNLQLIFVPFLTMLIMIPLTAFLIGPLGIYAGAGIAAVLKSINGVSALIFAIVVPLAYPFMVPLGLHWPINAIMLLNIKELGYDFIQGPMGAWNFACFGATAGVLFLAARDKDTQMRQTATGALAAGLLGGISEPSLYGIHLRYKRIYPRMLVGCVVGGLIIGLGGGVHTKGFVFTSLLTIPAFDNIPLYAAGIASAFVVAMVLVIVSDYRTPEQRAEVLARRAAADAAGTDSPAAAPAAAATGTARPKPPAQQPGAVTMVAAPVAGRLLAMSDVPDPVFASGAVGPGVGIEPEGQIVVTAPAPGKVAMVQKSGHAIGLLLDSGIELLIHVGLDTVNMDGAGFTVHVKQGQYVDTGQVLIEADREAILAAGYSLVTPVLVTNAKKFGAVTVTAEGSVSAGADLLQVEAKSA</sequence>
<evidence type="ECO:0000259" key="15">
    <source>
        <dbReference type="PROSITE" id="PS51098"/>
    </source>
</evidence>
<dbReference type="GO" id="GO:0005886">
    <property type="term" value="C:plasma membrane"/>
    <property type="evidence" value="ECO:0007669"/>
    <property type="project" value="UniProtKB-SubCell"/>
</dbReference>
<evidence type="ECO:0000256" key="6">
    <source>
        <dbReference type="ARBA" id="ARBA00022683"/>
    </source>
</evidence>
<dbReference type="FunFam" id="2.70.70.10:FF:000001">
    <property type="entry name" value="PTS system glucose-specific IIA component"/>
    <property type="match status" value="1"/>
</dbReference>
<dbReference type="RefSeq" id="WP_073822819.1">
    <property type="nucleotide sequence ID" value="NZ_JAUNKL010000051.1"/>
</dbReference>
<dbReference type="OrthoDB" id="9797715at2"/>
<keyword evidence="10 13" id="KW-0472">Membrane</keyword>
<feature type="transmembrane region" description="Helical" evidence="13">
    <location>
        <begin position="190"/>
        <end position="208"/>
    </location>
</feature>
<keyword evidence="2" id="KW-0813">Transport</keyword>
<feature type="domain" description="PTS EIIC type-1" evidence="16">
    <location>
        <begin position="114"/>
        <end position="490"/>
    </location>
</feature>
<dbReference type="AlphaFoldDB" id="A0A1Q5PXF3"/>
<evidence type="ECO:0000256" key="7">
    <source>
        <dbReference type="ARBA" id="ARBA00022692"/>
    </source>
</evidence>
<dbReference type="PROSITE" id="PS00371">
    <property type="entry name" value="PTS_EIIA_TYPE_1_HIS"/>
    <property type="match status" value="1"/>
</dbReference>
<feature type="transmembrane region" description="Helical" evidence="13">
    <location>
        <begin position="165"/>
        <end position="183"/>
    </location>
</feature>
<comment type="subcellular location">
    <subcellularLocation>
        <location evidence="1">Cell membrane</location>
        <topology evidence="1">Multi-pass membrane protein</topology>
    </subcellularLocation>
</comment>
<organism evidence="17 18">
    <name type="scientific">Buchananella hordeovulneris</name>
    <dbReference type="NCBI Taxonomy" id="52770"/>
    <lineage>
        <taxon>Bacteria</taxon>
        <taxon>Bacillati</taxon>
        <taxon>Actinomycetota</taxon>
        <taxon>Actinomycetes</taxon>
        <taxon>Actinomycetales</taxon>
        <taxon>Actinomycetaceae</taxon>
        <taxon>Buchananella</taxon>
    </lineage>
</organism>
<dbReference type="InterPro" id="IPR001127">
    <property type="entry name" value="PTS_EIIA_1_perm"/>
</dbReference>